<keyword evidence="7 10" id="KW-0733">Signal recognition particle</keyword>
<dbReference type="OrthoDB" id="9804720at2"/>
<keyword evidence="3 10" id="KW-0547">Nucleotide-binding</keyword>
<evidence type="ECO:0000256" key="10">
    <source>
        <dbReference type="HAMAP-Rule" id="MF_00306"/>
    </source>
</evidence>
<evidence type="ECO:0000256" key="6">
    <source>
        <dbReference type="ARBA" id="ARBA00023134"/>
    </source>
</evidence>
<accession>A1ZU32</accession>
<comment type="similarity">
    <text evidence="1 10">Belongs to the GTP-binding SRP family. SRP54 subfamily.</text>
</comment>
<gene>
    <name evidence="10" type="primary">ffh</name>
    <name evidence="12" type="ORF">M23134_06018</name>
</gene>
<dbReference type="SUPFAM" id="SSF52540">
    <property type="entry name" value="P-loop containing nucleoside triphosphate hydrolases"/>
    <property type="match status" value="1"/>
</dbReference>
<feature type="binding site" evidence="10">
    <location>
        <begin position="247"/>
        <end position="250"/>
    </location>
    <ligand>
        <name>GTP</name>
        <dbReference type="ChEBI" id="CHEBI:37565"/>
    </ligand>
</feature>
<comment type="function">
    <text evidence="10">Involved in targeting and insertion of nascent membrane proteins into the cytoplasmic membrane. Binds to the hydrophobic signal sequence of the ribosome-nascent chain (RNC) as it emerges from the ribosomes. The SRP-RNC complex is then targeted to the cytoplasmic membrane where it interacts with the SRP receptor FtsY.</text>
</comment>
<dbReference type="InterPro" id="IPR022941">
    <property type="entry name" value="SRP54"/>
</dbReference>
<dbReference type="PROSITE" id="PS00300">
    <property type="entry name" value="SRP54"/>
    <property type="match status" value="1"/>
</dbReference>
<feature type="domain" description="SRP54-type proteins GTP-binding" evidence="11">
    <location>
        <begin position="268"/>
        <end position="281"/>
    </location>
</feature>
<dbReference type="SUPFAM" id="SSF47364">
    <property type="entry name" value="Domain of the SRP/SRP receptor G-proteins"/>
    <property type="match status" value="1"/>
</dbReference>
<keyword evidence="8 10" id="KW-0687">Ribonucleoprotein</keyword>
<evidence type="ECO:0000313" key="13">
    <source>
        <dbReference type="Proteomes" id="UP000004095"/>
    </source>
</evidence>
<dbReference type="NCBIfam" id="TIGR00959">
    <property type="entry name" value="ffh"/>
    <property type="match status" value="1"/>
</dbReference>
<protein>
    <recommendedName>
        <fullName evidence="10">Signal recognition particle protein</fullName>
        <ecNumber evidence="10">3.6.5.4</ecNumber>
    </recommendedName>
    <alternativeName>
        <fullName evidence="10">Fifty-four homolog</fullName>
    </alternativeName>
</protein>
<dbReference type="InterPro" id="IPR004125">
    <property type="entry name" value="Signal_recog_particle_SRP54_M"/>
</dbReference>
<feature type="binding site" evidence="10">
    <location>
        <begin position="189"/>
        <end position="193"/>
    </location>
    <ligand>
        <name>GTP</name>
        <dbReference type="ChEBI" id="CHEBI:37565"/>
    </ligand>
</feature>
<dbReference type="GO" id="GO:0008312">
    <property type="term" value="F:7S RNA binding"/>
    <property type="evidence" value="ECO:0007669"/>
    <property type="project" value="InterPro"/>
</dbReference>
<dbReference type="Pfam" id="PF02978">
    <property type="entry name" value="SRP_SPB"/>
    <property type="match status" value="1"/>
</dbReference>
<evidence type="ECO:0000256" key="8">
    <source>
        <dbReference type="ARBA" id="ARBA00023274"/>
    </source>
</evidence>
<sequence length="434" mass="47981">MFESLSQRIEEAVHKLKGKGRITEVNVASTIKDIRRALIDADVNYKIAKQVTDDIKVEALGRKVLKSLAPGQVLIKIVHEKLTELMGGKPQEANLKGSPAIVLMAGLQGSGKTTFSGKLANLIQQKQHKKVLLVACDVYRPAAIEQLKVVGEQIGVEVYAEPDNKNPVAIAQNAVEHAKTHHYKVVVVDTAGRLAIDEVMMLEIAQIKAAIQPSETLFVVDAMTGQDAVNTAKAFNERIDFDGVVLTKMDGDTRGGAALSIRAVVDKPIKFIGTGEQMRALDTFRPEGMAGRILDMGDALLLVNEAYSDEERKAQERLQRKMRKNQFDYNDFLAQLQNIKKMGSLKDLIGALPGTNKLLRNTDLSNESLTPIEAMIYSMTPQERQKPVLLRDANRQKRIANGSGNSIQQVGQLIKQFEDMRKMMKKLNKGGKFK</sequence>
<dbReference type="GO" id="GO:0003924">
    <property type="term" value="F:GTPase activity"/>
    <property type="evidence" value="ECO:0007669"/>
    <property type="project" value="UniProtKB-UniRule"/>
</dbReference>
<feature type="binding site" evidence="10">
    <location>
        <begin position="106"/>
        <end position="113"/>
    </location>
    <ligand>
        <name>GTP</name>
        <dbReference type="ChEBI" id="CHEBI:37565"/>
    </ligand>
</feature>
<evidence type="ECO:0000256" key="4">
    <source>
        <dbReference type="ARBA" id="ARBA00022801"/>
    </source>
</evidence>
<dbReference type="InterPro" id="IPR027417">
    <property type="entry name" value="P-loop_NTPase"/>
</dbReference>
<comment type="catalytic activity">
    <reaction evidence="9 10">
        <text>GTP + H2O = GDP + phosphate + H(+)</text>
        <dbReference type="Rhea" id="RHEA:19669"/>
        <dbReference type="ChEBI" id="CHEBI:15377"/>
        <dbReference type="ChEBI" id="CHEBI:15378"/>
        <dbReference type="ChEBI" id="CHEBI:37565"/>
        <dbReference type="ChEBI" id="CHEBI:43474"/>
        <dbReference type="ChEBI" id="CHEBI:58189"/>
        <dbReference type="EC" id="3.6.5.4"/>
    </reaction>
</comment>
<name>A1ZU32_MICM2</name>
<keyword evidence="6 10" id="KW-0342">GTP-binding</keyword>
<dbReference type="InterPro" id="IPR013822">
    <property type="entry name" value="Signal_recog_particl_SRP54_hlx"/>
</dbReference>
<comment type="subunit">
    <text evidence="10">Part of the signal recognition particle protein translocation system, which is composed of SRP and FtsY.</text>
</comment>
<dbReference type="AlphaFoldDB" id="A1ZU32"/>
<evidence type="ECO:0000256" key="5">
    <source>
        <dbReference type="ARBA" id="ARBA00022884"/>
    </source>
</evidence>
<dbReference type="InterPro" id="IPR036891">
    <property type="entry name" value="Signal_recog_part_SRP54_M_sf"/>
</dbReference>
<dbReference type="PANTHER" id="PTHR11564:SF5">
    <property type="entry name" value="SIGNAL RECOGNITION PARTICLE SUBUNIT SRP54"/>
    <property type="match status" value="1"/>
</dbReference>
<dbReference type="PANTHER" id="PTHR11564">
    <property type="entry name" value="SIGNAL RECOGNITION PARTICLE 54K PROTEIN SRP54"/>
    <property type="match status" value="1"/>
</dbReference>
<dbReference type="FunFam" id="3.40.50.300:FF:000022">
    <property type="entry name" value="Signal recognition particle 54 kDa subunit"/>
    <property type="match status" value="1"/>
</dbReference>
<comment type="caution">
    <text evidence="12">The sequence shown here is derived from an EMBL/GenBank/DDBJ whole genome shotgun (WGS) entry which is preliminary data.</text>
</comment>
<dbReference type="InterPro" id="IPR036225">
    <property type="entry name" value="SRP/SRP_N"/>
</dbReference>
<dbReference type="Gene3D" id="1.20.120.140">
    <property type="entry name" value="Signal recognition particle SRP54, nucleotide-binding domain"/>
    <property type="match status" value="1"/>
</dbReference>
<dbReference type="Pfam" id="PF00448">
    <property type="entry name" value="SRP54"/>
    <property type="match status" value="1"/>
</dbReference>
<evidence type="ECO:0000313" key="12">
    <source>
        <dbReference type="EMBL" id="EAY26145.1"/>
    </source>
</evidence>
<keyword evidence="13" id="KW-1185">Reference proteome</keyword>
<dbReference type="InterPro" id="IPR042101">
    <property type="entry name" value="SRP54_N_sf"/>
</dbReference>
<keyword evidence="4 10" id="KW-0378">Hydrolase</keyword>
<evidence type="ECO:0000256" key="3">
    <source>
        <dbReference type="ARBA" id="ARBA00022741"/>
    </source>
</evidence>
<evidence type="ECO:0000256" key="7">
    <source>
        <dbReference type="ARBA" id="ARBA00023135"/>
    </source>
</evidence>
<dbReference type="GO" id="GO:0006614">
    <property type="term" value="P:SRP-dependent cotranslational protein targeting to membrane"/>
    <property type="evidence" value="ECO:0007669"/>
    <property type="project" value="InterPro"/>
</dbReference>
<keyword evidence="2 10" id="KW-0963">Cytoplasm</keyword>
<dbReference type="HAMAP" id="MF_00306">
    <property type="entry name" value="SRP54"/>
    <property type="match status" value="1"/>
</dbReference>
<comment type="subcellular location">
    <subcellularLocation>
        <location evidence="10">Cytoplasm</location>
    </subcellularLocation>
    <text evidence="10">The SRP-RNC complex is targeted to the cytoplasmic membrane.</text>
</comment>
<dbReference type="SMART" id="SM00382">
    <property type="entry name" value="AAA"/>
    <property type="match status" value="1"/>
</dbReference>
<evidence type="ECO:0000259" key="11">
    <source>
        <dbReference type="PROSITE" id="PS00300"/>
    </source>
</evidence>
<keyword evidence="5 10" id="KW-0694">RNA-binding</keyword>
<dbReference type="InterPro" id="IPR000897">
    <property type="entry name" value="SRP54_GTPase_dom"/>
</dbReference>
<dbReference type="SUPFAM" id="SSF47446">
    <property type="entry name" value="Signal peptide-binding domain"/>
    <property type="match status" value="1"/>
</dbReference>
<dbReference type="EC" id="3.6.5.4" evidence="10"/>
<dbReference type="Gene3D" id="3.40.50.300">
    <property type="entry name" value="P-loop containing nucleotide triphosphate hydrolases"/>
    <property type="match status" value="1"/>
</dbReference>
<comment type="domain">
    <text evidence="10">Composed of three domains: the N-terminal N domain, which is responsible for interactions with the ribosome, the central G domain, which binds GTP, and the C-terminal M domain, which binds the RNA and the signal sequence of the RNC.</text>
</comment>
<dbReference type="Gene3D" id="1.10.260.30">
    <property type="entry name" value="Signal recognition particle, SRP54 subunit, M-domain"/>
    <property type="match status" value="1"/>
</dbReference>
<organism evidence="12 13">
    <name type="scientific">Microscilla marina ATCC 23134</name>
    <dbReference type="NCBI Taxonomy" id="313606"/>
    <lineage>
        <taxon>Bacteria</taxon>
        <taxon>Pseudomonadati</taxon>
        <taxon>Bacteroidota</taxon>
        <taxon>Cytophagia</taxon>
        <taxon>Cytophagales</taxon>
        <taxon>Microscillaceae</taxon>
        <taxon>Microscilla</taxon>
    </lineage>
</organism>
<dbReference type="InterPro" id="IPR003593">
    <property type="entry name" value="AAA+_ATPase"/>
</dbReference>
<evidence type="ECO:0000256" key="2">
    <source>
        <dbReference type="ARBA" id="ARBA00022490"/>
    </source>
</evidence>
<dbReference type="GO" id="GO:0005525">
    <property type="term" value="F:GTP binding"/>
    <property type="evidence" value="ECO:0007669"/>
    <property type="project" value="UniProtKB-UniRule"/>
</dbReference>
<dbReference type="InterPro" id="IPR004780">
    <property type="entry name" value="SRP"/>
</dbReference>
<dbReference type="SMART" id="SM00963">
    <property type="entry name" value="SRP54_N"/>
    <property type="match status" value="1"/>
</dbReference>
<dbReference type="RefSeq" id="WP_002701574.1">
    <property type="nucleotide sequence ID" value="NZ_AAWS01000038.1"/>
</dbReference>
<evidence type="ECO:0000256" key="1">
    <source>
        <dbReference type="ARBA" id="ARBA00005450"/>
    </source>
</evidence>
<dbReference type="SMART" id="SM00962">
    <property type="entry name" value="SRP54"/>
    <property type="match status" value="1"/>
</dbReference>
<dbReference type="GO" id="GO:0048500">
    <property type="term" value="C:signal recognition particle"/>
    <property type="evidence" value="ECO:0007669"/>
    <property type="project" value="UniProtKB-UniRule"/>
</dbReference>
<dbReference type="eggNOG" id="COG0541">
    <property type="taxonomic scope" value="Bacteria"/>
</dbReference>
<proteinExistence type="inferred from homology"/>
<reference evidence="12 13" key="1">
    <citation type="submission" date="2007-01" db="EMBL/GenBank/DDBJ databases">
        <authorList>
            <person name="Haygood M."/>
            <person name="Podell S."/>
            <person name="Anderson C."/>
            <person name="Hopkinson B."/>
            <person name="Roe K."/>
            <person name="Barbeau K."/>
            <person name="Gaasterland T."/>
            <person name="Ferriera S."/>
            <person name="Johnson J."/>
            <person name="Kravitz S."/>
            <person name="Beeson K."/>
            <person name="Sutton G."/>
            <person name="Rogers Y.-H."/>
            <person name="Friedman R."/>
            <person name="Frazier M."/>
            <person name="Venter J.C."/>
        </authorList>
    </citation>
    <scope>NUCLEOTIDE SEQUENCE [LARGE SCALE GENOMIC DNA]</scope>
    <source>
        <strain evidence="12 13">ATCC 23134</strain>
    </source>
</reference>
<dbReference type="Pfam" id="PF02881">
    <property type="entry name" value="SRP54_N"/>
    <property type="match status" value="1"/>
</dbReference>
<dbReference type="CDD" id="cd18539">
    <property type="entry name" value="SRP_G"/>
    <property type="match status" value="1"/>
</dbReference>
<dbReference type="Proteomes" id="UP000004095">
    <property type="component" value="Unassembled WGS sequence"/>
</dbReference>
<evidence type="ECO:0000256" key="9">
    <source>
        <dbReference type="ARBA" id="ARBA00048027"/>
    </source>
</evidence>
<dbReference type="EMBL" id="AAWS01000038">
    <property type="protein sequence ID" value="EAY26145.1"/>
    <property type="molecule type" value="Genomic_DNA"/>
</dbReference>